<dbReference type="PANTHER" id="PTHR11108">
    <property type="entry name" value="FERROCHELATASE"/>
    <property type="match status" value="1"/>
</dbReference>
<sequence length="337" mass="38418">MIKRKVAIILYNLGGPNGEDDIGPFLFNLFYDKNIINIPNPFRFLVAKFISKSRKKEATKNYNKIGGKSPLLSNTLKQKEALQNKLDKEQYKVFVCMNFWHPMPDEVVDDVKNYNPSGIILLPLYPQFSTTTTGSFLSKWEDARNKAGLVCEQKVVCCYYSQSNFITAYTNILRKFYASAATDGKPFVVFIAHGLPEKIVKNGDPYQWQIENTVKEIVKMADIQGMEYITCYQSRVGPMSWIKPYADEVILKAAQENKIILVIPISFVSEHVETLVELDMEYKELAMHNGARAYHRANTVGDDDIFIEGLKNIVINGVVKDVICPKEYCKCYRQANG</sequence>
<evidence type="ECO:0000256" key="1">
    <source>
        <dbReference type="ARBA" id="ARBA00007718"/>
    </source>
</evidence>
<keyword evidence="4 7" id="KW-0456">Lyase</keyword>
<dbReference type="InterPro" id="IPR033659">
    <property type="entry name" value="Ferrochelatase_N"/>
</dbReference>
<proteinExistence type="inferred from homology"/>
<feature type="binding site" evidence="7">
    <location>
        <position position="193"/>
    </location>
    <ligand>
        <name>Fe(2+)</name>
        <dbReference type="ChEBI" id="CHEBI:29033"/>
    </ligand>
</feature>
<dbReference type="NCBIfam" id="TIGR00109">
    <property type="entry name" value="hemH"/>
    <property type="match status" value="1"/>
</dbReference>
<protein>
    <recommendedName>
        <fullName evidence="7">Ferrochelatase</fullName>
        <ecNumber evidence="7">4.98.1.1</ecNumber>
    </recommendedName>
    <alternativeName>
        <fullName evidence="7">Heme synthase</fullName>
    </alternativeName>
    <alternativeName>
        <fullName evidence="7">Protoheme ferro-lyase</fullName>
    </alternativeName>
</protein>
<accession>A0ABZ0UQ41</accession>
<keyword evidence="2 7" id="KW-0408">Iron</keyword>
<dbReference type="Gene3D" id="3.40.50.1400">
    <property type="match status" value="2"/>
</dbReference>
<keyword evidence="3 7" id="KW-0350">Heme biosynthesis</keyword>
<dbReference type="Pfam" id="PF00762">
    <property type="entry name" value="Ferrochelatase"/>
    <property type="match status" value="1"/>
</dbReference>
<gene>
    <name evidence="7" type="primary">hemH</name>
    <name evidence="9" type="ORF">Bandiella_01530</name>
</gene>
<evidence type="ECO:0000256" key="3">
    <source>
        <dbReference type="ARBA" id="ARBA00023133"/>
    </source>
</evidence>
<dbReference type="EMBL" id="CP110820">
    <property type="protein sequence ID" value="WPX97381.1"/>
    <property type="molecule type" value="Genomic_DNA"/>
</dbReference>
<comment type="catalytic activity">
    <reaction evidence="6">
        <text>Fe-coproporphyrin III + 2 H(+) = coproporphyrin III + Fe(2+)</text>
        <dbReference type="Rhea" id="RHEA:49572"/>
        <dbReference type="ChEBI" id="CHEBI:15378"/>
        <dbReference type="ChEBI" id="CHEBI:29033"/>
        <dbReference type="ChEBI" id="CHEBI:68438"/>
        <dbReference type="ChEBI" id="CHEBI:131725"/>
        <dbReference type="EC" id="4.99.1.9"/>
    </reaction>
    <physiologicalReaction direction="right-to-left" evidence="6">
        <dbReference type="Rhea" id="RHEA:49574"/>
    </physiologicalReaction>
</comment>
<comment type="catalytic activity">
    <reaction evidence="7">
        <text>heme b + 2 H(+) = protoporphyrin IX + Fe(2+)</text>
        <dbReference type="Rhea" id="RHEA:22584"/>
        <dbReference type="ChEBI" id="CHEBI:15378"/>
        <dbReference type="ChEBI" id="CHEBI:29033"/>
        <dbReference type="ChEBI" id="CHEBI:57306"/>
        <dbReference type="ChEBI" id="CHEBI:60344"/>
        <dbReference type="EC" id="4.98.1.1"/>
    </reaction>
</comment>
<evidence type="ECO:0000313" key="10">
    <source>
        <dbReference type="Proteomes" id="UP001327219"/>
    </source>
</evidence>
<dbReference type="EC" id="4.98.1.1" evidence="7"/>
<evidence type="ECO:0000313" key="9">
    <source>
        <dbReference type="EMBL" id="WPX97381.1"/>
    </source>
</evidence>
<evidence type="ECO:0000256" key="5">
    <source>
        <dbReference type="ARBA" id="ARBA00023244"/>
    </source>
</evidence>
<evidence type="ECO:0000256" key="6">
    <source>
        <dbReference type="ARBA" id="ARBA00024536"/>
    </source>
</evidence>
<evidence type="ECO:0000256" key="2">
    <source>
        <dbReference type="ARBA" id="ARBA00023004"/>
    </source>
</evidence>
<dbReference type="InterPro" id="IPR033644">
    <property type="entry name" value="Ferrochelatase_C"/>
</dbReference>
<evidence type="ECO:0000256" key="8">
    <source>
        <dbReference type="RuleBase" id="RU004185"/>
    </source>
</evidence>
<dbReference type="SUPFAM" id="SSF53800">
    <property type="entry name" value="Chelatase"/>
    <property type="match status" value="1"/>
</dbReference>
<evidence type="ECO:0000256" key="4">
    <source>
        <dbReference type="ARBA" id="ARBA00023239"/>
    </source>
</evidence>
<evidence type="ECO:0000256" key="7">
    <source>
        <dbReference type="HAMAP-Rule" id="MF_00323"/>
    </source>
</evidence>
<feature type="binding site" evidence="7">
    <location>
        <position position="273"/>
    </location>
    <ligand>
        <name>Fe(2+)</name>
        <dbReference type="ChEBI" id="CHEBI:29033"/>
    </ligand>
</feature>
<keyword evidence="10" id="KW-1185">Reference proteome</keyword>
<dbReference type="CDD" id="cd03411">
    <property type="entry name" value="Ferrochelatase_N"/>
    <property type="match status" value="1"/>
</dbReference>
<dbReference type="PANTHER" id="PTHR11108:SF1">
    <property type="entry name" value="FERROCHELATASE, MITOCHONDRIAL"/>
    <property type="match status" value="1"/>
</dbReference>
<organism evidence="9 10">
    <name type="scientific">Candidatus Bandiella euplotis</name>
    <dbReference type="NCBI Taxonomy" id="1664265"/>
    <lineage>
        <taxon>Bacteria</taxon>
        <taxon>Pseudomonadati</taxon>
        <taxon>Pseudomonadota</taxon>
        <taxon>Alphaproteobacteria</taxon>
        <taxon>Rickettsiales</taxon>
        <taxon>Candidatus Midichloriaceae</taxon>
        <taxon>Candidatus Bandiella</taxon>
    </lineage>
</organism>
<keyword evidence="5 7" id="KW-0627">Porphyrin biosynthesis</keyword>
<comment type="function">
    <text evidence="7">Catalyzes the ferrous insertion into protoporphyrin IX.</text>
</comment>
<dbReference type="Proteomes" id="UP001327219">
    <property type="component" value="Chromosome"/>
</dbReference>
<dbReference type="CDD" id="cd00419">
    <property type="entry name" value="Ferrochelatase_C"/>
    <property type="match status" value="1"/>
</dbReference>
<reference evidence="9 10" key="1">
    <citation type="submission" date="2022-11" db="EMBL/GenBank/DDBJ databases">
        <title>Host association and intracellularity evolved multiple times independently in the Rickettsiales.</title>
        <authorList>
            <person name="Castelli M."/>
            <person name="Nardi T."/>
            <person name="Gammuto L."/>
            <person name="Bellinzona G."/>
            <person name="Sabaneyeva E."/>
            <person name="Potekhin A."/>
            <person name="Serra V."/>
            <person name="Petroni G."/>
            <person name="Sassera D."/>
        </authorList>
    </citation>
    <scope>NUCLEOTIDE SEQUENCE [LARGE SCALE GENOMIC DNA]</scope>
    <source>
        <strain evidence="9 10">NDG2</strain>
    </source>
</reference>
<keyword evidence="7" id="KW-0479">Metal-binding</keyword>
<name>A0ABZ0UQ41_9RICK</name>
<comment type="similarity">
    <text evidence="1 7 8">Belongs to the ferrochelatase family.</text>
</comment>
<comment type="pathway">
    <text evidence="7">Porphyrin-containing compound metabolism; protoheme biosynthesis; protoheme from protoporphyrin-IX: step 1/1.</text>
</comment>
<keyword evidence="7" id="KW-0963">Cytoplasm</keyword>
<dbReference type="HAMAP" id="MF_00323">
    <property type="entry name" value="Ferrochelatase"/>
    <property type="match status" value="1"/>
</dbReference>
<comment type="subcellular location">
    <subcellularLocation>
        <location evidence="7">Cytoplasm</location>
    </subcellularLocation>
</comment>
<dbReference type="InterPro" id="IPR001015">
    <property type="entry name" value="Ferrochelatase"/>
</dbReference>
<dbReference type="RefSeq" id="WP_323732897.1">
    <property type="nucleotide sequence ID" value="NZ_CP110820.1"/>
</dbReference>